<accession>A0A381YKB2</accession>
<dbReference type="PANTHER" id="PTHR37489:SF1">
    <property type="entry name" value="DUF3500 DOMAIN-CONTAINING PROTEIN"/>
    <property type="match status" value="1"/>
</dbReference>
<name>A0A381YKB2_9ZZZZ</name>
<dbReference type="InterPro" id="IPR021889">
    <property type="entry name" value="DUF3500"/>
</dbReference>
<sequence length="330" mass="37637">MTTSHSHLETSLVDRMNEAGKKFLNSLSSNQKEKACFQYLDGERIFWYYPPMNRHGLALRDMNGSQRELAFDLMSTGLTDTSYQQARKIIALESVLGPLEKERGVISFKRDPELYYFTIFGDPGGNDPWSWRTEGHHVSLHFSIWKDEVISMTPFFFGANPAEVPSGPQSGLRILSDREDIAFDLFNSLDNGQKKRAIIYDEAPLDILTYNSSKVSLPKEEGLAISKMDETQKEIVKSLISEYINQVPAELADQKMSELNLYGLENVHFAWGGGKSAGEEHYYRLHGGDFVVEFDNRQNGANHIHSVWRDVSNDFAEDVMREHLLSYHVL</sequence>
<reference evidence="1" key="1">
    <citation type="submission" date="2018-05" db="EMBL/GenBank/DDBJ databases">
        <authorList>
            <person name="Lanie J.A."/>
            <person name="Ng W.-L."/>
            <person name="Kazmierczak K.M."/>
            <person name="Andrzejewski T.M."/>
            <person name="Davidsen T.M."/>
            <person name="Wayne K.J."/>
            <person name="Tettelin H."/>
            <person name="Glass J.I."/>
            <person name="Rusch D."/>
            <person name="Podicherti R."/>
            <person name="Tsui H.-C.T."/>
            <person name="Winkler M.E."/>
        </authorList>
    </citation>
    <scope>NUCLEOTIDE SEQUENCE</scope>
</reference>
<organism evidence="1">
    <name type="scientific">marine metagenome</name>
    <dbReference type="NCBI Taxonomy" id="408172"/>
    <lineage>
        <taxon>unclassified sequences</taxon>
        <taxon>metagenomes</taxon>
        <taxon>ecological metagenomes</taxon>
    </lineage>
</organism>
<dbReference type="EMBL" id="UINC01018355">
    <property type="protein sequence ID" value="SVA77032.1"/>
    <property type="molecule type" value="Genomic_DNA"/>
</dbReference>
<evidence type="ECO:0008006" key="2">
    <source>
        <dbReference type="Google" id="ProtNLM"/>
    </source>
</evidence>
<dbReference type="Pfam" id="PF12006">
    <property type="entry name" value="DUF3500"/>
    <property type="match status" value="1"/>
</dbReference>
<dbReference type="AlphaFoldDB" id="A0A381YKB2"/>
<proteinExistence type="predicted"/>
<gene>
    <name evidence="1" type="ORF">METZ01_LOCUS129886</name>
</gene>
<evidence type="ECO:0000313" key="1">
    <source>
        <dbReference type="EMBL" id="SVA77032.1"/>
    </source>
</evidence>
<dbReference type="PANTHER" id="PTHR37489">
    <property type="entry name" value="DUF3500 DOMAIN-CONTAINING PROTEIN"/>
    <property type="match status" value="1"/>
</dbReference>
<protein>
    <recommendedName>
        <fullName evidence="2">DUF3500 domain-containing protein</fullName>
    </recommendedName>
</protein>